<reference evidence="7 8" key="1">
    <citation type="submission" date="2024-01" db="EMBL/GenBank/DDBJ databases">
        <title>A telomere-to-telomere, gap-free genome of sweet tea (Lithocarpus litseifolius).</title>
        <authorList>
            <person name="Zhou J."/>
        </authorList>
    </citation>
    <scope>NUCLEOTIDE SEQUENCE [LARGE SCALE GENOMIC DNA]</scope>
    <source>
        <strain evidence="7">Zhou-2022a</strain>
        <tissue evidence="7">Leaf</tissue>
    </source>
</reference>
<dbReference type="InterPro" id="IPR036638">
    <property type="entry name" value="HLH_DNA-bd_sf"/>
</dbReference>
<dbReference type="InterPro" id="IPR044273">
    <property type="entry name" value="PIF3-like"/>
</dbReference>
<feature type="compositionally biased region" description="Polar residues" evidence="5">
    <location>
        <begin position="328"/>
        <end position="344"/>
    </location>
</feature>
<dbReference type="SUPFAM" id="SSF47459">
    <property type="entry name" value="HLH, helix-loop-helix DNA-binding domain"/>
    <property type="match status" value="1"/>
</dbReference>
<dbReference type="GO" id="GO:0046983">
    <property type="term" value="F:protein dimerization activity"/>
    <property type="evidence" value="ECO:0007669"/>
    <property type="project" value="InterPro"/>
</dbReference>
<dbReference type="PANTHER" id="PTHR46807:SF1">
    <property type="entry name" value="TRANSCRIPTION FACTOR PIF3"/>
    <property type="match status" value="1"/>
</dbReference>
<proteinExistence type="predicted"/>
<comment type="caution">
    <text evidence="7">The sequence shown here is derived from an EMBL/GenBank/DDBJ whole genome shotgun (WGS) entry which is preliminary data.</text>
</comment>
<feature type="compositionally biased region" description="Basic and acidic residues" evidence="5">
    <location>
        <begin position="474"/>
        <end position="487"/>
    </location>
</feature>
<dbReference type="SMART" id="SM00353">
    <property type="entry name" value="HLH"/>
    <property type="match status" value="1"/>
</dbReference>
<evidence type="ECO:0000313" key="8">
    <source>
        <dbReference type="Proteomes" id="UP001459277"/>
    </source>
</evidence>
<feature type="compositionally biased region" description="Polar residues" evidence="5">
    <location>
        <begin position="413"/>
        <end position="424"/>
    </location>
</feature>
<sequence length="764" mass="82006">MPLSELYRMAEGKLESTREKNTTCSNDLSFLPENDLFELVWENGQILKQGQSSRARKSPTRNNFQSHCLPSYTSKIRDKDIGNGSNSKMGKFGGMMSVLNEIPMSVPSDEMDLSQDDDMMPWLNYPIDDSLQHEYCPEFLPELSGVTVNELSNQNNLASIDKRSSCNLVYRDCHTNSVNDVVSLGQGNVSKVSSVGVGEATRPRTTPLYPSSSQQCQTSFSSLRSRVADGGGNNTSSVMHRAVCGDSTQVASAAGGFPTIKMQKKDQMSSNNNSNLMNFSHFSRPAALVKANLQNMGLLAGSDLSSMERITSKDKASAASIKHPPESTHINSISGLQKESSSHCQPLAAPAPSKVDLKPSEDKPVEETVASKQSEAVCPEEASRNDKISNQVFSESVTKGLPDGEKTTEPVVASSSVCSGNSVERASDDPTHNLKRKFGDTEESECHSEDIEEESIGAKKAAPGRAGTGSKRSRAAEVHNLSERRRRDRINEKMRALQELIPNCNKVDKASMLDEAIEYLKALQLQVQIMSMGAGFYMPPMMLPTGMQHMSAPHMAHFSPMGVGMGMGMGMGYGMGMPDMNVGPSGYPMIQVPPMQGAHFPGPPISGHTAMHGMAGSNLQMFGLPGQGLPMPMPRAPLIPLSGGPVMKSATGLNACGVVGPVENVDSAPASSSKDPMQNVNSQAMQIKGASSSMTQTSSQCPATNARFEPSSLVQNNGRVSDVVGNTAVNSANGNDLVPSKPACYDWQPVLMIFVIEEKSVMAF</sequence>
<dbReference type="AlphaFoldDB" id="A0AAW2D9F6"/>
<dbReference type="PANTHER" id="PTHR46807">
    <property type="entry name" value="TRANSCRIPTION FACTOR PIF3"/>
    <property type="match status" value="1"/>
</dbReference>
<gene>
    <name evidence="7" type="ORF">SO802_014058</name>
</gene>
<evidence type="ECO:0000256" key="2">
    <source>
        <dbReference type="ARBA" id="ARBA00023015"/>
    </source>
</evidence>
<dbReference type="InterPro" id="IPR011598">
    <property type="entry name" value="bHLH_dom"/>
</dbReference>
<keyword evidence="3" id="KW-0804">Transcription</keyword>
<organism evidence="7 8">
    <name type="scientific">Lithocarpus litseifolius</name>
    <dbReference type="NCBI Taxonomy" id="425828"/>
    <lineage>
        <taxon>Eukaryota</taxon>
        <taxon>Viridiplantae</taxon>
        <taxon>Streptophyta</taxon>
        <taxon>Embryophyta</taxon>
        <taxon>Tracheophyta</taxon>
        <taxon>Spermatophyta</taxon>
        <taxon>Magnoliopsida</taxon>
        <taxon>eudicotyledons</taxon>
        <taxon>Gunneridae</taxon>
        <taxon>Pentapetalae</taxon>
        <taxon>rosids</taxon>
        <taxon>fabids</taxon>
        <taxon>Fagales</taxon>
        <taxon>Fagaceae</taxon>
        <taxon>Lithocarpus</taxon>
    </lineage>
</organism>
<dbReference type="FunFam" id="4.10.280.10:FF:000004">
    <property type="entry name" value="Basic helix-loop-helix transcription factor"/>
    <property type="match status" value="1"/>
</dbReference>
<accession>A0AAW2D9F6</accession>
<dbReference type="PROSITE" id="PS50888">
    <property type="entry name" value="BHLH"/>
    <property type="match status" value="1"/>
</dbReference>
<dbReference type="InterPro" id="IPR047265">
    <property type="entry name" value="PIF1-like_bHLH"/>
</dbReference>
<keyword evidence="8" id="KW-1185">Reference proteome</keyword>
<feature type="compositionally biased region" description="Polar residues" evidence="5">
    <location>
        <begin position="388"/>
        <end position="397"/>
    </location>
</feature>
<evidence type="ECO:0000256" key="4">
    <source>
        <dbReference type="ARBA" id="ARBA00023242"/>
    </source>
</evidence>
<protein>
    <recommendedName>
        <fullName evidence="6">BHLH domain-containing protein</fullName>
    </recommendedName>
</protein>
<keyword evidence="2" id="KW-0805">Transcription regulation</keyword>
<evidence type="ECO:0000313" key="7">
    <source>
        <dbReference type="EMBL" id="KAL0006497.1"/>
    </source>
</evidence>
<feature type="domain" description="BHLH" evidence="6">
    <location>
        <begin position="474"/>
        <end position="523"/>
    </location>
</feature>
<dbReference type="GO" id="GO:0005634">
    <property type="term" value="C:nucleus"/>
    <property type="evidence" value="ECO:0007669"/>
    <property type="project" value="UniProtKB-SubCell"/>
</dbReference>
<name>A0AAW2D9F6_9ROSI</name>
<dbReference type="EMBL" id="JAZDWU010000004">
    <property type="protein sequence ID" value="KAL0006497.1"/>
    <property type="molecule type" value="Genomic_DNA"/>
</dbReference>
<dbReference type="Proteomes" id="UP001459277">
    <property type="component" value="Unassembled WGS sequence"/>
</dbReference>
<feature type="compositionally biased region" description="Basic and acidic residues" evidence="5">
    <location>
        <begin position="355"/>
        <end position="366"/>
    </location>
</feature>
<evidence type="ECO:0000256" key="5">
    <source>
        <dbReference type="SAM" id="MobiDB-lite"/>
    </source>
</evidence>
<feature type="region of interest" description="Disordered" evidence="5">
    <location>
        <begin position="195"/>
        <end position="215"/>
    </location>
</feature>
<dbReference type="GO" id="GO:0003700">
    <property type="term" value="F:DNA-binding transcription factor activity"/>
    <property type="evidence" value="ECO:0007669"/>
    <property type="project" value="InterPro"/>
</dbReference>
<dbReference type="GO" id="GO:0010017">
    <property type="term" value="P:red or far-red light signaling pathway"/>
    <property type="evidence" value="ECO:0007669"/>
    <property type="project" value="UniProtKB-ARBA"/>
</dbReference>
<feature type="compositionally biased region" description="Basic and acidic residues" evidence="5">
    <location>
        <begin position="425"/>
        <end position="449"/>
    </location>
</feature>
<evidence type="ECO:0000256" key="3">
    <source>
        <dbReference type="ARBA" id="ARBA00023163"/>
    </source>
</evidence>
<evidence type="ECO:0000256" key="1">
    <source>
        <dbReference type="ARBA" id="ARBA00004123"/>
    </source>
</evidence>
<dbReference type="Pfam" id="PF00010">
    <property type="entry name" value="HLH"/>
    <property type="match status" value="1"/>
</dbReference>
<comment type="subcellular location">
    <subcellularLocation>
        <location evidence="1">Nucleus</location>
    </subcellularLocation>
</comment>
<keyword evidence="4" id="KW-0539">Nucleus</keyword>
<evidence type="ECO:0000259" key="6">
    <source>
        <dbReference type="PROSITE" id="PS50888"/>
    </source>
</evidence>
<dbReference type="CDD" id="cd11445">
    <property type="entry name" value="bHLH_AtPIF_like"/>
    <property type="match status" value="1"/>
</dbReference>
<feature type="region of interest" description="Disordered" evidence="5">
    <location>
        <begin position="315"/>
        <end position="487"/>
    </location>
</feature>
<dbReference type="Gene3D" id="4.10.280.10">
    <property type="entry name" value="Helix-loop-helix DNA-binding domain"/>
    <property type="match status" value="1"/>
</dbReference>